<dbReference type="Proteomes" id="UP000887563">
    <property type="component" value="Unplaced"/>
</dbReference>
<proteinExistence type="predicted"/>
<name>A0A914KQW7_MELIC</name>
<protein>
    <submittedName>
        <fullName evidence="2">Uncharacterized protein</fullName>
    </submittedName>
</protein>
<dbReference type="AlphaFoldDB" id="A0A914KQW7"/>
<reference evidence="2" key="1">
    <citation type="submission" date="2022-11" db="UniProtKB">
        <authorList>
            <consortium name="WormBaseParasite"/>
        </authorList>
    </citation>
    <scope>IDENTIFICATION</scope>
</reference>
<evidence type="ECO:0000313" key="1">
    <source>
        <dbReference type="Proteomes" id="UP000887563"/>
    </source>
</evidence>
<keyword evidence="1" id="KW-1185">Reference proteome</keyword>
<sequence>MNSYGECAGLGQNYKGQWKEEDFANFWDHYNIAQKWIGIEARAREMAWKHWNNVRVNNDAPQSSKSMQSLSDSDLTPEVVDFLRKSIDHRKQRDEHKRLETALANSMNKGLEYRDATTVGRLGNFRSSNRSTIFKQDGQKRTLYGEPAFLKLKEQELSIQENFNKQVNENKPQTWPNIPMRF</sequence>
<evidence type="ECO:0000313" key="2">
    <source>
        <dbReference type="WBParaSite" id="Minc3s00080g03857"/>
    </source>
</evidence>
<dbReference type="WBParaSite" id="Minc3s00080g03857">
    <property type="protein sequence ID" value="Minc3s00080g03857"/>
    <property type="gene ID" value="Minc3s00080g03857"/>
</dbReference>
<accession>A0A914KQW7</accession>
<organism evidence="1 2">
    <name type="scientific">Meloidogyne incognita</name>
    <name type="common">Southern root-knot nematode worm</name>
    <name type="synonym">Oxyuris incognita</name>
    <dbReference type="NCBI Taxonomy" id="6306"/>
    <lineage>
        <taxon>Eukaryota</taxon>
        <taxon>Metazoa</taxon>
        <taxon>Ecdysozoa</taxon>
        <taxon>Nematoda</taxon>
        <taxon>Chromadorea</taxon>
        <taxon>Rhabditida</taxon>
        <taxon>Tylenchina</taxon>
        <taxon>Tylenchomorpha</taxon>
        <taxon>Tylenchoidea</taxon>
        <taxon>Meloidogynidae</taxon>
        <taxon>Meloidogyninae</taxon>
        <taxon>Meloidogyne</taxon>
        <taxon>Meloidogyne incognita group</taxon>
    </lineage>
</organism>